<keyword evidence="3" id="KW-1185">Reference proteome</keyword>
<dbReference type="Proteomes" id="UP000324797">
    <property type="component" value="Unassembled WGS sequence"/>
</dbReference>
<evidence type="ECO:0000313" key="2">
    <source>
        <dbReference type="EMBL" id="TYO68395.1"/>
    </source>
</evidence>
<dbReference type="RefSeq" id="WP_148736801.1">
    <property type="nucleotide sequence ID" value="NZ_VSTH01000007.1"/>
</dbReference>
<protein>
    <submittedName>
        <fullName evidence="2">Sel1 repeat family protein</fullName>
    </submittedName>
</protein>
<dbReference type="InterPro" id="IPR011990">
    <property type="entry name" value="TPR-like_helical_dom_sf"/>
</dbReference>
<evidence type="ECO:0000256" key="1">
    <source>
        <dbReference type="SAM" id="MobiDB-lite"/>
    </source>
</evidence>
<dbReference type="EMBL" id="VSTH01000007">
    <property type="protein sequence ID" value="TYO68395.1"/>
    <property type="molecule type" value="Genomic_DNA"/>
</dbReference>
<feature type="region of interest" description="Disordered" evidence="1">
    <location>
        <begin position="442"/>
        <end position="467"/>
    </location>
</feature>
<dbReference type="PANTHER" id="PTHR11102:SF160">
    <property type="entry name" value="ERAD-ASSOCIATED E3 UBIQUITIN-PROTEIN LIGASE COMPONENT HRD3"/>
    <property type="match status" value="1"/>
</dbReference>
<comment type="caution">
    <text evidence="2">The sequence shown here is derived from an EMBL/GenBank/DDBJ whole genome shotgun (WGS) entry which is preliminary data.</text>
</comment>
<evidence type="ECO:0000313" key="3">
    <source>
        <dbReference type="Proteomes" id="UP000324797"/>
    </source>
</evidence>
<reference evidence="2 3" key="1">
    <citation type="submission" date="2019-08" db="EMBL/GenBank/DDBJ databases">
        <title>Bradyrhizobium hipponensis sp. nov., a rhizobium isolated from a Lupinus angustifolius root nodule in Tunisia.</title>
        <authorList>
            <person name="Off K."/>
            <person name="Rejili M."/>
            <person name="Mars M."/>
            <person name="Brachmann A."/>
            <person name="Marin M."/>
        </authorList>
    </citation>
    <scope>NUCLEOTIDE SEQUENCE [LARGE SCALE GENOMIC DNA]</scope>
    <source>
        <strain evidence="3">aSej3</strain>
    </source>
</reference>
<proteinExistence type="predicted"/>
<dbReference type="Pfam" id="PF08238">
    <property type="entry name" value="Sel1"/>
    <property type="match status" value="5"/>
</dbReference>
<accession>A0A5S4YXQ7</accession>
<sequence>MQLKRTNSITAIGRTAALHIAFWQYDPWYRRAWLVWPQATAILVASWLVVGLPPAAVPVGNWAKPADCSNVFTPGCAATRRAVYSWDDEVGRPTIANQVTVYVDRSTFRNSAADDRSKLTSALGAYYRYDWGKATDILKSATASDSNVQFLTALALMIPNSTDQARNAEALLREASARGHRQASSVLGRILFAGAGGLPKDETAGRKLMDDAVAAGEPYAMRLAAAGYVSGEFGAYDTVKAVDLLRKAADSGELIAMVQLAYCIETGRGGLTRDAAKTVDYLRRAADAGFEGAQITLARWFKDRYAYRESENEAETIKWYERSYRQGHSVFALAELAYVHRYARAAPWFDTKRSFELLQLCAPYRNAYCHYWLARAYHEGAGTARDYTSAYAHYIVAKELGRQDAAPELQKLDSFLQPEIKTSAAELAKSISAGLKPVPRVIRLQTAETDSTGPSPWPDPGPRPASP</sequence>
<organism evidence="2 3">
    <name type="scientific">Bradyrhizobium hipponense</name>
    <dbReference type="NCBI Taxonomy" id="2605638"/>
    <lineage>
        <taxon>Bacteria</taxon>
        <taxon>Pseudomonadati</taxon>
        <taxon>Pseudomonadota</taxon>
        <taxon>Alphaproteobacteria</taxon>
        <taxon>Hyphomicrobiales</taxon>
        <taxon>Nitrobacteraceae</taxon>
        <taxon>Bradyrhizobium</taxon>
    </lineage>
</organism>
<dbReference type="Gene3D" id="1.25.40.10">
    <property type="entry name" value="Tetratricopeptide repeat domain"/>
    <property type="match status" value="1"/>
</dbReference>
<dbReference type="SUPFAM" id="SSF81901">
    <property type="entry name" value="HCP-like"/>
    <property type="match status" value="1"/>
</dbReference>
<dbReference type="AlphaFoldDB" id="A0A5S4YXQ7"/>
<feature type="compositionally biased region" description="Pro residues" evidence="1">
    <location>
        <begin position="455"/>
        <end position="467"/>
    </location>
</feature>
<dbReference type="InterPro" id="IPR050767">
    <property type="entry name" value="Sel1_AlgK"/>
</dbReference>
<dbReference type="InterPro" id="IPR006597">
    <property type="entry name" value="Sel1-like"/>
</dbReference>
<gene>
    <name evidence="2" type="ORF">FXV83_00760</name>
</gene>
<dbReference type="SMART" id="SM00671">
    <property type="entry name" value="SEL1"/>
    <property type="match status" value="5"/>
</dbReference>
<dbReference type="PANTHER" id="PTHR11102">
    <property type="entry name" value="SEL-1-LIKE PROTEIN"/>
    <property type="match status" value="1"/>
</dbReference>
<name>A0A5S4YXQ7_9BRAD</name>